<dbReference type="NCBIfam" id="TIGR00367">
    <property type="entry name" value="calcium/sodium antiporter"/>
    <property type="match status" value="1"/>
</dbReference>
<dbReference type="GO" id="GO:0006874">
    <property type="term" value="P:intracellular calcium ion homeostasis"/>
    <property type="evidence" value="ECO:0007669"/>
    <property type="project" value="TreeGrafter"/>
</dbReference>
<feature type="transmembrane region" description="Helical" evidence="5">
    <location>
        <begin position="90"/>
        <end position="113"/>
    </location>
</feature>
<dbReference type="GO" id="GO:0005886">
    <property type="term" value="C:plasma membrane"/>
    <property type="evidence" value="ECO:0007669"/>
    <property type="project" value="TreeGrafter"/>
</dbReference>
<dbReference type="InterPro" id="IPR044880">
    <property type="entry name" value="NCX_ion-bd_dom_sf"/>
</dbReference>
<evidence type="ECO:0000256" key="2">
    <source>
        <dbReference type="ARBA" id="ARBA00022692"/>
    </source>
</evidence>
<dbReference type="Gene3D" id="1.20.1420.30">
    <property type="entry name" value="NCX, central ion-binding region"/>
    <property type="match status" value="2"/>
</dbReference>
<feature type="non-terminal residue" evidence="7">
    <location>
        <position position="300"/>
    </location>
</feature>
<dbReference type="AlphaFoldDB" id="K1T637"/>
<keyword evidence="3 5" id="KW-1133">Transmembrane helix</keyword>
<feature type="transmembrane region" description="Helical" evidence="5">
    <location>
        <begin position="18"/>
        <end position="43"/>
    </location>
</feature>
<dbReference type="InterPro" id="IPR004481">
    <property type="entry name" value="K/Na/Ca-exchanger"/>
</dbReference>
<dbReference type="Gene3D" id="6.10.280.80">
    <property type="entry name" value="NCX, peripheral helical region"/>
    <property type="match status" value="1"/>
</dbReference>
<feature type="domain" description="Sodium/calcium exchanger membrane region" evidence="6">
    <location>
        <begin position="189"/>
        <end position="284"/>
    </location>
</feature>
<evidence type="ECO:0000259" key="6">
    <source>
        <dbReference type="Pfam" id="PF01699"/>
    </source>
</evidence>
<feature type="transmembrane region" description="Helical" evidence="5">
    <location>
        <begin position="143"/>
        <end position="164"/>
    </location>
</feature>
<name>K1T637_9ZZZZ</name>
<sequence>MNISSSLASLISVPSDNIIYAVILFVIGLVLIVKGGDVFVDAATWIAEATGIPKFIIGATVVSFATTLPELLVSSIAAAKGQNDMAIGNAVGSVTANIGLIMSISVLCMPAVIKRSSVALKGSLMILAVAALFAFSYDLDLNLWQSIIMIAIFAVFMIENIISGKKSLSADSGEVEKMEHTGKQMALNIVKFLIGAAAVVVGADLLVDDGTVIARHLGVSEAIIGVTIIAIGTSLPELVTTLTAVAKKQSELSIGNIIGANIIDLTLILPICAFLSGGTLTVGKQSAFLICRFVARHSDS</sequence>
<feature type="domain" description="Sodium/calcium exchanger membrane region" evidence="6">
    <location>
        <begin position="21"/>
        <end position="158"/>
    </location>
</feature>
<evidence type="ECO:0000256" key="1">
    <source>
        <dbReference type="ARBA" id="ARBA00004141"/>
    </source>
</evidence>
<dbReference type="Pfam" id="PF01699">
    <property type="entry name" value="Na_Ca_ex"/>
    <property type="match status" value="2"/>
</dbReference>
<comment type="subcellular location">
    <subcellularLocation>
        <location evidence="1">Membrane</location>
        <topology evidence="1">Multi-pass membrane protein</topology>
    </subcellularLocation>
</comment>
<keyword evidence="2 5" id="KW-0812">Transmembrane</keyword>
<accession>K1T637</accession>
<evidence type="ECO:0000256" key="4">
    <source>
        <dbReference type="ARBA" id="ARBA00023136"/>
    </source>
</evidence>
<feature type="transmembrane region" description="Helical" evidence="5">
    <location>
        <begin position="185"/>
        <end position="203"/>
    </location>
</feature>
<evidence type="ECO:0000256" key="3">
    <source>
        <dbReference type="ARBA" id="ARBA00022989"/>
    </source>
</evidence>
<gene>
    <name evidence="7" type="ORF">LEA_11546</name>
</gene>
<organism evidence="7">
    <name type="scientific">human gut metagenome</name>
    <dbReference type="NCBI Taxonomy" id="408170"/>
    <lineage>
        <taxon>unclassified sequences</taxon>
        <taxon>metagenomes</taxon>
        <taxon>organismal metagenomes</taxon>
    </lineage>
</organism>
<dbReference type="InterPro" id="IPR004837">
    <property type="entry name" value="NaCa_Exmemb"/>
</dbReference>
<evidence type="ECO:0000313" key="7">
    <source>
        <dbReference type="EMBL" id="EKC63019.1"/>
    </source>
</evidence>
<proteinExistence type="predicted"/>
<feature type="transmembrane region" description="Helical" evidence="5">
    <location>
        <begin position="55"/>
        <end position="78"/>
    </location>
</feature>
<dbReference type="PANTHER" id="PTHR10846:SF8">
    <property type="entry name" value="INNER MEMBRANE PROTEIN YRBG"/>
    <property type="match status" value="1"/>
</dbReference>
<dbReference type="GO" id="GO:0008273">
    <property type="term" value="F:calcium, potassium:sodium antiporter activity"/>
    <property type="evidence" value="ECO:0007669"/>
    <property type="project" value="TreeGrafter"/>
</dbReference>
<dbReference type="PANTHER" id="PTHR10846">
    <property type="entry name" value="SODIUM/POTASSIUM/CALCIUM EXCHANGER"/>
    <property type="match status" value="1"/>
</dbReference>
<evidence type="ECO:0000256" key="5">
    <source>
        <dbReference type="SAM" id="Phobius"/>
    </source>
</evidence>
<feature type="transmembrane region" description="Helical" evidence="5">
    <location>
        <begin position="118"/>
        <end position="137"/>
    </location>
</feature>
<dbReference type="GO" id="GO:0005262">
    <property type="term" value="F:calcium channel activity"/>
    <property type="evidence" value="ECO:0007669"/>
    <property type="project" value="TreeGrafter"/>
</dbReference>
<feature type="transmembrane region" description="Helical" evidence="5">
    <location>
        <begin position="257"/>
        <end position="276"/>
    </location>
</feature>
<dbReference type="EMBL" id="AJWY01007785">
    <property type="protein sequence ID" value="EKC63019.1"/>
    <property type="molecule type" value="Genomic_DNA"/>
</dbReference>
<comment type="caution">
    <text evidence="7">The sequence shown here is derived from an EMBL/GenBank/DDBJ whole genome shotgun (WGS) entry which is preliminary data.</text>
</comment>
<feature type="transmembrane region" description="Helical" evidence="5">
    <location>
        <begin position="223"/>
        <end position="245"/>
    </location>
</feature>
<reference evidence="7" key="1">
    <citation type="journal article" date="2013" name="Environ. Microbiol.">
        <title>Microbiota from the distal guts of lean and obese adolescents exhibit partial functional redundancy besides clear differences in community structure.</title>
        <authorList>
            <person name="Ferrer M."/>
            <person name="Ruiz A."/>
            <person name="Lanza F."/>
            <person name="Haange S.B."/>
            <person name="Oberbach A."/>
            <person name="Till H."/>
            <person name="Bargiela R."/>
            <person name="Campoy C."/>
            <person name="Segura M.T."/>
            <person name="Richter M."/>
            <person name="von Bergen M."/>
            <person name="Seifert J."/>
            <person name="Suarez A."/>
        </authorList>
    </citation>
    <scope>NUCLEOTIDE SEQUENCE</scope>
</reference>
<keyword evidence="4 5" id="KW-0472">Membrane</keyword>
<protein>
    <submittedName>
        <fullName evidence="7">K+-dependent Na+/Ca+ exchanger-like protein</fullName>
    </submittedName>
</protein>